<keyword evidence="3 10" id="KW-0732">Signal</keyword>
<evidence type="ECO:0000256" key="8">
    <source>
        <dbReference type="SAM" id="MobiDB-lite"/>
    </source>
</evidence>
<feature type="domain" description="SEFIR" evidence="11">
    <location>
        <begin position="454"/>
        <end position="603"/>
    </location>
</feature>
<feature type="chain" id="PRO_5044856986" description="SEFIR domain-containing protein" evidence="10">
    <location>
        <begin position="26"/>
        <end position="828"/>
    </location>
</feature>
<feature type="transmembrane region" description="Helical" evidence="9">
    <location>
        <begin position="380"/>
        <end position="402"/>
    </location>
</feature>
<keyword evidence="5 9" id="KW-0472">Membrane</keyword>
<keyword evidence="7" id="KW-0325">Glycoprotein</keyword>
<feature type="signal peptide" evidence="10">
    <location>
        <begin position="1"/>
        <end position="25"/>
    </location>
</feature>
<evidence type="ECO:0000256" key="7">
    <source>
        <dbReference type="ARBA" id="ARBA00023180"/>
    </source>
</evidence>
<evidence type="ECO:0000256" key="9">
    <source>
        <dbReference type="SAM" id="Phobius"/>
    </source>
</evidence>
<sequence>MMRGFFVLSLWTVTNLFELVSLTLGAGTCNSEGIPCVVYSCKGEACMLHNLAALYPGLYLPINEGAIPGPPGSINATLYEYNTLYGLNVTFTPPESGNVSNLKGFELRYVSSLAVGESCRIVDLSNQILLPENRKTVFNVILAPVPISATYYLILKSLPMSGTFEQDYVELGITVPYKRSVSLAMDWSTSISFKNNSYLRQVSLVFKKPPAEFSFTDFEVTLMPLPNGEQWRKQRVQIYIFQHTFTDVIPGQYLLQVKPADNFTGNCLCKDASNICQQCITTETFPFFIYNVSTTTTSTPTTTTETHSPSTISNIIRTVSTTTTSTPTTTTETHSSSTISNIIRTVSTTTASTPTTTTETHSPSVIPAAKAPDEPNTIKIILAVIGSVLGVAIILFFGWLYWERKIPKVIKNVNDNHDGKSQQLPVAIDDTESVVTVPIIRRIIDSKKRISVPKRKVCILYTEDHECHEKAVESLVSYLQSDCSCDVMYAQWNMDVIRHNGPRFWLQQSLNSADCVIIVNSEAAYKIVEADKDRKTFQPVKFSPLSNLFLPGIKLVMSKFIQDHQYNKFIMVRFDYTSENYVLKDICPGLCYCLMKHFTEFLCHIHGLTQNHDFALFDLPLETNHLERGKGLKLCDAVKKAQKFETQHPKWFSEKFLNPRTDSTYSDDQTHDSGVVGDMSPHNMSPQYSLDDSSLNMQISQQYFNDTDQIHIPENRSSMEIFTIHPEDVNIFPTEPYEYQNQRPQNGCRHVQSPKQCLDPSEFIPPSEIADDDIMSRTISEQIQSINNRYMDQKIMDYDNYLLQVQMGNINEYEVIDFETHSLGGQSV</sequence>
<protein>
    <recommendedName>
        <fullName evidence="11">SEFIR domain-containing protein</fullName>
    </recommendedName>
</protein>
<dbReference type="InterPro" id="IPR057066">
    <property type="entry name" value="Ig_ILCR1"/>
</dbReference>
<evidence type="ECO:0000256" key="3">
    <source>
        <dbReference type="ARBA" id="ARBA00022729"/>
    </source>
</evidence>
<keyword evidence="6" id="KW-0675">Receptor</keyword>
<dbReference type="Gene3D" id="3.40.50.11530">
    <property type="match status" value="1"/>
</dbReference>
<accession>A0ABD3UV41</accession>
<dbReference type="Pfam" id="PF23608">
    <property type="entry name" value="Ig_ILCR1"/>
    <property type="match status" value="1"/>
</dbReference>
<evidence type="ECO:0000313" key="12">
    <source>
        <dbReference type="EMBL" id="KAL3852253.1"/>
    </source>
</evidence>
<dbReference type="Proteomes" id="UP001634394">
    <property type="component" value="Unassembled WGS sequence"/>
</dbReference>
<keyword evidence="2 9" id="KW-0812">Transmembrane</keyword>
<dbReference type="InterPro" id="IPR039465">
    <property type="entry name" value="IL-17_rcpt-like"/>
</dbReference>
<reference evidence="12 13" key="1">
    <citation type="submission" date="2024-11" db="EMBL/GenBank/DDBJ databases">
        <title>Chromosome-level genome assembly of the freshwater bivalve Anodonta woodiana.</title>
        <authorList>
            <person name="Chen X."/>
        </authorList>
    </citation>
    <scope>NUCLEOTIDE SEQUENCE [LARGE SCALE GENOMIC DNA]</scope>
    <source>
        <strain evidence="12">MN2024</strain>
        <tissue evidence="12">Gills</tissue>
    </source>
</reference>
<name>A0ABD3UV41_SINWO</name>
<evidence type="ECO:0000256" key="2">
    <source>
        <dbReference type="ARBA" id="ARBA00022692"/>
    </source>
</evidence>
<comment type="subcellular location">
    <subcellularLocation>
        <location evidence="1">Membrane</location>
        <topology evidence="1">Single-pass type I membrane protein</topology>
    </subcellularLocation>
</comment>
<gene>
    <name evidence="12" type="ORF">ACJMK2_015921</name>
</gene>
<dbReference type="EMBL" id="JBJQND010000015">
    <property type="protein sequence ID" value="KAL3852253.1"/>
    <property type="molecule type" value="Genomic_DNA"/>
</dbReference>
<feature type="compositionally biased region" description="Low complexity" evidence="8">
    <location>
        <begin position="350"/>
        <end position="364"/>
    </location>
</feature>
<dbReference type="Pfam" id="PF08357">
    <property type="entry name" value="SEFIR"/>
    <property type="match status" value="1"/>
</dbReference>
<dbReference type="PANTHER" id="PTHR15583:SF7">
    <property type="entry name" value="INTERLEUKIN CYTOKINE RECEPTOR-RELATED PROTEIN 2"/>
    <property type="match status" value="1"/>
</dbReference>
<dbReference type="AlphaFoldDB" id="A0ABD3UV41"/>
<evidence type="ECO:0000313" key="13">
    <source>
        <dbReference type="Proteomes" id="UP001634394"/>
    </source>
</evidence>
<dbReference type="GO" id="GO:0016020">
    <property type="term" value="C:membrane"/>
    <property type="evidence" value="ECO:0007669"/>
    <property type="project" value="UniProtKB-SubCell"/>
</dbReference>
<proteinExistence type="predicted"/>
<dbReference type="PROSITE" id="PS51534">
    <property type="entry name" value="SEFIR"/>
    <property type="match status" value="1"/>
</dbReference>
<evidence type="ECO:0000256" key="10">
    <source>
        <dbReference type="SAM" id="SignalP"/>
    </source>
</evidence>
<feature type="region of interest" description="Disordered" evidence="8">
    <location>
        <begin position="350"/>
        <end position="369"/>
    </location>
</feature>
<comment type="caution">
    <text evidence="12">The sequence shown here is derived from an EMBL/GenBank/DDBJ whole genome shotgun (WGS) entry which is preliminary data.</text>
</comment>
<keyword evidence="4 9" id="KW-1133">Transmembrane helix</keyword>
<evidence type="ECO:0000256" key="5">
    <source>
        <dbReference type="ARBA" id="ARBA00023136"/>
    </source>
</evidence>
<evidence type="ECO:0000259" key="11">
    <source>
        <dbReference type="PROSITE" id="PS51534"/>
    </source>
</evidence>
<dbReference type="InterPro" id="IPR013568">
    <property type="entry name" value="SEFIR_dom"/>
</dbReference>
<evidence type="ECO:0000256" key="1">
    <source>
        <dbReference type="ARBA" id="ARBA00004479"/>
    </source>
</evidence>
<keyword evidence="13" id="KW-1185">Reference proteome</keyword>
<dbReference type="PANTHER" id="PTHR15583">
    <property type="entry name" value="INTERLEUKIN-17 RECEPTOR"/>
    <property type="match status" value="1"/>
</dbReference>
<evidence type="ECO:0000256" key="4">
    <source>
        <dbReference type="ARBA" id="ARBA00022989"/>
    </source>
</evidence>
<evidence type="ECO:0000256" key="6">
    <source>
        <dbReference type="ARBA" id="ARBA00023170"/>
    </source>
</evidence>
<organism evidence="12 13">
    <name type="scientific">Sinanodonta woodiana</name>
    <name type="common">Chinese pond mussel</name>
    <name type="synonym">Anodonta woodiana</name>
    <dbReference type="NCBI Taxonomy" id="1069815"/>
    <lineage>
        <taxon>Eukaryota</taxon>
        <taxon>Metazoa</taxon>
        <taxon>Spiralia</taxon>
        <taxon>Lophotrochozoa</taxon>
        <taxon>Mollusca</taxon>
        <taxon>Bivalvia</taxon>
        <taxon>Autobranchia</taxon>
        <taxon>Heteroconchia</taxon>
        <taxon>Palaeoheterodonta</taxon>
        <taxon>Unionida</taxon>
        <taxon>Unionoidea</taxon>
        <taxon>Unionidae</taxon>
        <taxon>Unioninae</taxon>
        <taxon>Sinanodonta</taxon>
    </lineage>
</organism>